<dbReference type="Proteomes" id="UP001066276">
    <property type="component" value="Chromosome 3_2"/>
</dbReference>
<gene>
    <name evidence="2" type="ORF">NDU88_004091</name>
</gene>
<accession>A0AAV7TQB6</accession>
<name>A0AAV7TQB6_PLEWA</name>
<organism evidence="2 3">
    <name type="scientific">Pleurodeles waltl</name>
    <name type="common">Iberian ribbed newt</name>
    <dbReference type="NCBI Taxonomy" id="8319"/>
    <lineage>
        <taxon>Eukaryota</taxon>
        <taxon>Metazoa</taxon>
        <taxon>Chordata</taxon>
        <taxon>Craniata</taxon>
        <taxon>Vertebrata</taxon>
        <taxon>Euteleostomi</taxon>
        <taxon>Amphibia</taxon>
        <taxon>Batrachia</taxon>
        <taxon>Caudata</taxon>
        <taxon>Salamandroidea</taxon>
        <taxon>Salamandridae</taxon>
        <taxon>Pleurodelinae</taxon>
        <taxon>Pleurodeles</taxon>
    </lineage>
</organism>
<feature type="compositionally biased region" description="Polar residues" evidence="1">
    <location>
        <begin position="14"/>
        <end position="23"/>
    </location>
</feature>
<dbReference type="AlphaFoldDB" id="A0AAV7TQB6"/>
<protein>
    <submittedName>
        <fullName evidence="2">Uncharacterized protein</fullName>
    </submittedName>
</protein>
<proteinExistence type="predicted"/>
<evidence type="ECO:0000256" key="1">
    <source>
        <dbReference type="SAM" id="MobiDB-lite"/>
    </source>
</evidence>
<reference evidence="2" key="1">
    <citation type="journal article" date="2022" name="bioRxiv">
        <title>Sequencing and chromosome-scale assembly of the giantPleurodeles waltlgenome.</title>
        <authorList>
            <person name="Brown T."/>
            <person name="Elewa A."/>
            <person name="Iarovenko S."/>
            <person name="Subramanian E."/>
            <person name="Araus A.J."/>
            <person name="Petzold A."/>
            <person name="Susuki M."/>
            <person name="Suzuki K.-i.T."/>
            <person name="Hayashi T."/>
            <person name="Toyoda A."/>
            <person name="Oliveira C."/>
            <person name="Osipova E."/>
            <person name="Leigh N.D."/>
            <person name="Simon A."/>
            <person name="Yun M.H."/>
        </authorList>
    </citation>
    <scope>NUCLEOTIDE SEQUENCE</scope>
    <source>
        <strain evidence="2">20211129_DDA</strain>
        <tissue evidence="2">Liver</tissue>
    </source>
</reference>
<keyword evidence="3" id="KW-1185">Reference proteome</keyword>
<evidence type="ECO:0000313" key="3">
    <source>
        <dbReference type="Proteomes" id="UP001066276"/>
    </source>
</evidence>
<feature type="region of interest" description="Disordered" evidence="1">
    <location>
        <begin position="1"/>
        <end position="147"/>
    </location>
</feature>
<evidence type="ECO:0000313" key="2">
    <source>
        <dbReference type="EMBL" id="KAJ1178849.1"/>
    </source>
</evidence>
<feature type="compositionally biased region" description="Basic and acidic residues" evidence="1">
    <location>
        <begin position="1"/>
        <end position="12"/>
    </location>
</feature>
<comment type="caution">
    <text evidence="2">The sequence shown here is derived from an EMBL/GenBank/DDBJ whole genome shotgun (WGS) entry which is preliminary data.</text>
</comment>
<dbReference type="EMBL" id="JANPWB010000006">
    <property type="protein sequence ID" value="KAJ1178849.1"/>
    <property type="molecule type" value="Genomic_DNA"/>
</dbReference>
<feature type="compositionally biased region" description="Basic and acidic residues" evidence="1">
    <location>
        <begin position="77"/>
        <end position="94"/>
    </location>
</feature>
<sequence length="147" mass="16440">MASADWRNDPWRRPQTSRGNSHPQEMEDLTARAAPVTDEPRPGYRAPYQHWTPPAGGIAALPGRPKPLGEQTQAWTRSREDHSHKQLRADHTTLGEEPGGTSEPKHTPQRRSSNTGALATGRRQLIPTQTEENIEAASRSWRAMVRP</sequence>